<feature type="transmembrane region" description="Helical" evidence="6">
    <location>
        <begin position="113"/>
        <end position="132"/>
    </location>
</feature>
<feature type="transmembrane region" description="Helical" evidence="6">
    <location>
        <begin position="52"/>
        <end position="74"/>
    </location>
</feature>
<organism evidence="7 8">
    <name type="scientific">Alteromonas alba</name>
    <dbReference type="NCBI Taxonomy" id="2079529"/>
    <lineage>
        <taxon>Bacteria</taxon>
        <taxon>Pseudomonadati</taxon>
        <taxon>Pseudomonadota</taxon>
        <taxon>Gammaproteobacteria</taxon>
        <taxon>Alteromonadales</taxon>
        <taxon>Alteromonadaceae</taxon>
        <taxon>Alteromonas/Salinimonas group</taxon>
        <taxon>Alteromonas</taxon>
    </lineage>
</organism>
<evidence type="ECO:0000256" key="3">
    <source>
        <dbReference type="ARBA" id="ARBA00022692"/>
    </source>
</evidence>
<comment type="caution">
    <text evidence="7">The sequence shown here is derived from an EMBL/GenBank/DDBJ whole genome shotgun (WGS) entry which is preliminary data.</text>
</comment>
<dbReference type="GO" id="GO:0005886">
    <property type="term" value="C:plasma membrane"/>
    <property type="evidence" value="ECO:0007669"/>
    <property type="project" value="UniProtKB-SubCell"/>
</dbReference>
<dbReference type="PANTHER" id="PTHR30250">
    <property type="entry name" value="PST FAMILY PREDICTED COLANIC ACID TRANSPORTER"/>
    <property type="match status" value="1"/>
</dbReference>
<keyword evidence="4 6" id="KW-1133">Transmembrane helix</keyword>
<keyword evidence="8" id="KW-1185">Reference proteome</keyword>
<feature type="transmembrane region" description="Helical" evidence="6">
    <location>
        <begin position="357"/>
        <end position="384"/>
    </location>
</feature>
<dbReference type="PANTHER" id="PTHR30250:SF11">
    <property type="entry name" value="O-ANTIGEN TRANSPORTER-RELATED"/>
    <property type="match status" value="1"/>
</dbReference>
<evidence type="ECO:0000256" key="5">
    <source>
        <dbReference type="ARBA" id="ARBA00023136"/>
    </source>
</evidence>
<evidence type="ECO:0000256" key="2">
    <source>
        <dbReference type="ARBA" id="ARBA00022475"/>
    </source>
</evidence>
<evidence type="ECO:0000256" key="1">
    <source>
        <dbReference type="ARBA" id="ARBA00004651"/>
    </source>
</evidence>
<protein>
    <recommendedName>
        <fullName evidence="9">Polysaccharide biosynthesis protein C-terminal domain-containing protein</fullName>
    </recommendedName>
</protein>
<dbReference type="AlphaFoldDB" id="A0A2S9V3P1"/>
<feature type="transmembrane region" description="Helical" evidence="6">
    <location>
        <begin position="152"/>
        <end position="172"/>
    </location>
</feature>
<evidence type="ECO:0008006" key="9">
    <source>
        <dbReference type="Google" id="ProtNLM"/>
    </source>
</evidence>
<comment type="subcellular location">
    <subcellularLocation>
        <location evidence="1">Cell membrane</location>
        <topology evidence="1">Multi-pass membrane protein</topology>
    </subcellularLocation>
</comment>
<feature type="transmembrane region" description="Helical" evidence="6">
    <location>
        <begin position="265"/>
        <end position="289"/>
    </location>
</feature>
<reference evidence="8" key="1">
    <citation type="journal article" date="2020" name="Int. J. Syst. Evol. Microbiol.">
        <title>Alteromonas alba sp. nov., a marine bacterium isolated from the seawater of the West Pacific Ocean.</title>
        <authorList>
            <person name="Sun C."/>
            <person name="Wu Y.-H."/>
            <person name="Xamxidin M."/>
            <person name="Cheng H."/>
            <person name="Xu X.-W."/>
        </authorList>
    </citation>
    <scope>NUCLEOTIDE SEQUENCE [LARGE SCALE GENOMIC DNA]</scope>
    <source>
        <strain evidence="8">190</strain>
    </source>
</reference>
<keyword evidence="2" id="KW-1003">Cell membrane</keyword>
<accession>A0A2S9V3P1</accession>
<feature type="transmembrane region" description="Helical" evidence="6">
    <location>
        <begin position="12"/>
        <end position="31"/>
    </location>
</feature>
<proteinExistence type="predicted"/>
<dbReference type="Proteomes" id="UP000238949">
    <property type="component" value="Unassembled WGS sequence"/>
</dbReference>
<evidence type="ECO:0000313" key="7">
    <source>
        <dbReference type="EMBL" id="PRO71077.1"/>
    </source>
</evidence>
<evidence type="ECO:0000313" key="8">
    <source>
        <dbReference type="Proteomes" id="UP000238949"/>
    </source>
</evidence>
<feature type="transmembrane region" description="Helical" evidence="6">
    <location>
        <begin position="334"/>
        <end position="351"/>
    </location>
</feature>
<dbReference type="EMBL" id="PVNP01000216">
    <property type="protein sequence ID" value="PRO71077.1"/>
    <property type="molecule type" value="Genomic_DNA"/>
</dbReference>
<evidence type="ECO:0000256" key="4">
    <source>
        <dbReference type="ARBA" id="ARBA00022989"/>
    </source>
</evidence>
<sequence length="394" mass="44842">MLIIQSFSPQISSSALTTLSLMFVASVILRFGSDQMIVRKTARFNNDSGKTFAKYINLLVVLVSIATFTIAIIINNLLESKISDLTIFYIFASTCFYSLTQVNSYYLQGKNKISLHLFFLNLGFNVLLSFYLKSTSFLKPNIEYSYENFAATLTITCITLYIFSLINCRLFFPRNISRLRIERTIKINSNYHLFSSIQIILVWLPQLGLYFLGNSGEVAEFTLMHRISLIVGFVLISVTSIYTPIFANNIKNNNKNELEKNAHNLIVMSTTASLFFCVSLVFTIGYFFKLLDYSDYLRYDILIILFFGQIINSATGPSLKLLQMGNEIRTARKIQTGVFLFALIATLPLIITLNSIGAALLCCMIVSVANIMYSIYALKIYNIWPYYIGKYKKK</sequence>
<feature type="transmembrane region" description="Helical" evidence="6">
    <location>
        <begin position="193"/>
        <end position="212"/>
    </location>
</feature>
<evidence type="ECO:0000256" key="6">
    <source>
        <dbReference type="SAM" id="Phobius"/>
    </source>
</evidence>
<feature type="transmembrane region" description="Helical" evidence="6">
    <location>
        <begin position="86"/>
        <end position="106"/>
    </location>
</feature>
<keyword evidence="3 6" id="KW-0812">Transmembrane</keyword>
<gene>
    <name evidence="7" type="ORF">C6Y40_23775</name>
</gene>
<keyword evidence="5 6" id="KW-0472">Membrane</keyword>
<feature type="transmembrane region" description="Helical" evidence="6">
    <location>
        <begin position="224"/>
        <end position="245"/>
    </location>
</feature>
<name>A0A2S9V3P1_9ALTE</name>
<feature type="transmembrane region" description="Helical" evidence="6">
    <location>
        <begin position="301"/>
        <end position="322"/>
    </location>
</feature>
<dbReference type="InterPro" id="IPR050833">
    <property type="entry name" value="Poly_Biosynth_Transport"/>
</dbReference>